<evidence type="ECO:0000313" key="2">
    <source>
        <dbReference type="EMBL" id="RYO78653.1"/>
    </source>
</evidence>
<reference evidence="2 3" key="1">
    <citation type="submission" date="2018-06" db="EMBL/GenBank/DDBJ databases">
        <title>Complete Genomes of Monosporascus.</title>
        <authorList>
            <person name="Robinson A.J."/>
            <person name="Natvig D.O."/>
        </authorList>
    </citation>
    <scope>NUCLEOTIDE SEQUENCE [LARGE SCALE GENOMIC DNA]</scope>
    <source>
        <strain evidence="2 3">CBS 609.92</strain>
    </source>
</reference>
<accession>A0ABY0GVS0</accession>
<proteinExistence type="predicted"/>
<protein>
    <submittedName>
        <fullName evidence="2">Uncharacterized protein</fullName>
    </submittedName>
</protein>
<dbReference type="Proteomes" id="UP000294003">
    <property type="component" value="Unassembled WGS sequence"/>
</dbReference>
<evidence type="ECO:0000256" key="1">
    <source>
        <dbReference type="SAM" id="MobiDB-lite"/>
    </source>
</evidence>
<organism evidence="2 3">
    <name type="scientific">Monosporascus cannonballus</name>
    <dbReference type="NCBI Taxonomy" id="155416"/>
    <lineage>
        <taxon>Eukaryota</taxon>
        <taxon>Fungi</taxon>
        <taxon>Dikarya</taxon>
        <taxon>Ascomycota</taxon>
        <taxon>Pezizomycotina</taxon>
        <taxon>Sordariomycetes</taxon>
        <taxon>Xylariomycetidae</taxon>
        <taxon>Xylariales</taxon>
        <taxon>Xylariales incertae sedis</taxon>
        <taxon>Monosporascus</taxon>
    </lineage>
</organism>
<keyword evidence="3" id="KW-1185">Reference proteome</keyword>
<comment type="caution">
    <text evidence="2">The sequence shown here is derived from an EMBL/GenBank/DDBJ whole genome shotgun (WGS) entry which is preliminary data.</text>
</comment>
<dbReference type="EMBL" id="QJNS01000369">
    <property type="protein sequence ID" value="RYO78653.1"/>
    <property type="molecule type" value="Genomic_DNA"/>
</dbReference>
<evidence type="ECO:0000313" key="3">
    <source>
        <dbReference type="Proteomes" id="UP000294003"/>
    </source>
</evidence>
<sequence length="155" mass="17246">MDGAHHDFILLGSILDHQHEIALPSDTWKVDISPEIKLRVKTERIFLDGDSSRPVDIVDLVAADKSMAPHWFKEPTTPDHQAALLEQGRERHGPEESSKRMGSSGSRTGGHRPQTRALSRALDQRPGIIPAEPSSHAAGGEENQNRRSGRKRRRT</sequence>
<feature type="region of interest" description="Disordered" evidence="1">
    <location>
        <begin position="68"/>
        <end position="155"/>
    </location>
</feature>
<feature type="compositionally biased region" description="Basic and acidic residues" evidence="1">
    <location>
        <begin position="87"/>
        <end position="99"/>
    </location>
</feature>
<name>A0ABY0GVS0_9PEZI</name>
<gene>
    <name evidence="2" type="ORF">DL762_008591</name>
</gene>